<feature type="transmembrane region" description="Helical" evidence="6">
    <location>
        <begin position="5"/>
        <end position="26"/>
    </location>
</feature>
<keyword evidence="5 6" id="KW-0472">Membrane</keyword>
<accession>A0ABY5VGZ0</accession>
<organism evidence="7 8">
    <name type="scientific">Ruminococcus gauvreauii</name>
    <dbReference type="NCBI Taxonomy" id="438033"/>
    <lineage>
        <taxon>Bacteria</taxon>
        <taxon>Bacillati</taxon>
        <taxon>Bacillota</taxon>
        <taxon>Clostridia</taxon>
        <taxon>Eubacteriales</taxon>
        <taxon>Oscillospiraceae</taxon>
        <taxon>Ruminococcus</taxon>
    </lineage>
</organism>
<protein>
    <submittedName>
        <fullName evidence="7">Lysoplasmalogenase</fullName>
    </submittedName>
</protein>
<comment type="similarity">
    <text evidence="2">Belongs to the TMEM86 family.</text>
</comment>
<evidence type="ECO:0000256" key="3">
    <source>
        <dbReference type="ARBA" id="ARBA00022692"/>
    </source>
</evidence>
<evidence type="ECO:0000256" key="4">
    <source>
        <dbReference type="ARBA" id="ARBA00022989"/>
    </source>
</evidence>
<evidence type="ECO:0000313" key="8">
    <source>
        <dbReference type="Proteomes" id="UP001060164"/>
    </source>
</evidence>
<feature type="transmembrane region" description="Helical" evidence="6">
    <location>
        <begin position="131"/>
        <end position="154"/>
    </location>
</feature>
<proteinExistence type="inferred from homology"/>
<dbReference type="Proteomes" id="UP001060164">
    <property type="component" value="Chromosome"/>
</dbReference>
<dbReference type="Pfam" id="PF07947">
    <property type="entry name" value="YhhN"/>
    <property type="match status" value="1"/>
</dbReference>
<evidence type="ECO:0000256" key="2">
    <source>
        <dbReference type="ARBA" id="ARBA00007375"/>
    </source>
</evidence>
<feature type="transmembrane region" description="Helical" evidence="6">
    <location>
        <begin position="161"/>
        <end position="182"/>
    </location>
</feature>
<evidence type="ECO:0000256" key="1">
    <source>
        <dbReference type="ARBA" id="ARBA00004141"/>
    </source>
</evidence>
<feature type="transmembrane region" description="Helical" evidence="6">
    <location>
        <begin position="55"/>
        <end position="74"/>
    </location>
</feature>
<dbReference type="RefSeq" id="WP_049898076.1">
    <property type="nucleotide sequence ID" value="NZ_CABLBR010000007.1"/>
</dbReference>
<gene>
    <name evidence="7" type="ORF">NQ502_01925</name>
</gene>
<keyword evidence="4 6" id="KW-1133">Transmembrane helix</keyword>
<evidence type="ECO:0000256" key="5">
    <source>
        <dbReference type="ARBA" id="ARBA00023136"/>
    </source>
</evidence>
<reference evidence="7" key="1">
    <citation type="journal article" date="2022" name="Cell">
        <title>Design, construction, and in vivo augmentation of a complex gut microbiome.</title>
        <authorList>
            <person name="Cheng A.G."/>
            <person name="Ho P.Y."/>
            <person name="Aranda-Diaz A."/>
            <person name="Jain S."/>
            <person name="Yu F.B."/>
            <person name="Meng X."/>
            <person name="Wang M."/>
            <person name="Iakiviak M."/>
            <person name="Nagashima K."/>
            <person name="Zhao A."/>
            <person name="Murugkar P."/>
            <person name="Patil A."/>
            <person name="Atabakhsh K."/>
            <person name="Weakley A."/>
            <person name="Yan J."/>
            <person name="Brumbaugh A.R."/>
            <person name="Higginbottom S."/>
            <person name="Dimas A."/>
            <person name="Shiver A.L."/>
            <person name="Deutschbauer A."/>
            <person name="Neff N."/>
            <person name="Sonnenburg J.L."/>
            <person name="Huang K.C."/>
            <person name="Fischbach M.A."/>
        </authorList>
    </citation>
    <scope>NUCLEOTIDE SEQUENCE</scope>
    <source>
        <strain evidence="7">DSM 19829</strain>
    </source>
</reference>
<dbReference type="EMBL" id="CP102290">
    <property type="protein sequence ID" value="UWP59844.1"/>
    <property type="molecule type" value="Genomic_DNA"/>
</dbReference>
<feature type="transmembrane region" description="Helical" evidence="6">
    <location>
        <begin position="32"/>
        <end position="48"/>
    </location>
</feature>
<comment type="subcellular location">
    <subcellularLocation>
        <location evidence="1">Membrane</location>
        <topology evidence="1">Multi-pass membrane protein</topology>
    </subcellularLocation>
</comment>
<keyword evidence="8" id="KW-1185">Reference proteome</keyword>
<evidence type="ECO:0000256" key="6">
    <source>
        <dbReference type="SAM" id="Phobius"/>
    </source>
</evidence>
<name>A0ABY5VGZ0_9FIRM</name>
<dbReference type="InterPro" id="IPR012506">
    <property type="entry name" value="TMEM86B-like"/>
</dbReference>
<feature type="transmembrane region" description="Helical" evidence="6">
    <location>
        <begin position="194"/>
        <end position="215"/>
    </location>
</feature>
<keyword evidence="3 6" id="KW-0812">Transmembrane</keyword>
<feature type="transmembrane region" description="Helical" evidence="6">
    <location>
        <begin position="108"/>
        <end position="125"/>
    </location>
</feature>
<feature type="transmembrane region" description="Helical" evidence="6">
    <location>
        <begin position="80"/>
        <end position="96"/>
    </location>
</feature>
<evidence type="ECO:0000313" key="7">
    <source>
        <dbReference type="EMBL" id="UWP59844.1"/>
    </source>
</evidence>
<sequence>MKKQILIYLSLETLLFLCFLFMDLTGTGDSTLIKYAGILLCLIFLLVCRHTDDSLLVFTALLFTAGADLFLLVIGRWYTAGLLLFCVVQILYGIRLRNWKQKPSQPEWLLRILLPVPCFLFLYVLNGLTLLSAAASFYGVNLIFNAVKSISFAADGLSERLFCIGLWLFLCCDICVAVHNTGLRIHTLQHFADFGMWLFYLPSQVLIALSCCTFLPKRRTL</sequence>